<reference evidence="2" key="2">
    <citation type="submission" date="2017-06" db="EMBL/GenBank/DDBJ databases">
        <title>WGS assembly of Brachypodium distachyon.</title>
        <authorList>
            <consortium name="The International Brachypodium Initiative"/>
            <person name="Lucas S."/>
            <person name="Harmon-Smith M."/>
            <person name="Lail K."/>
            <person name="Tice H."/>
            <person name="Grimwood J."/>
            <person name="Bruce D."/>
            <person name="Barry K."/>
            <person name="Shu S."/>
            <person name="Lindquist E."/>
            <person name="Wang M."/>
            <person name="Pitluck S."/>
            <person name="Vogel J.P."/>
            <person name="Garvin D.F."/>
            <person name="Mockler T.C."/>
            <person name="Schmutz J."/>
            <person name="Rokhsar D."/>
            <person name="Bevan M.W."/>
        </authorList>
    </citation>
    <scope>NUCLEOTIDE SEQUENCE</scope>
    <source>
        <strain evidence="2">Bd21</strain>
    </source>
</reference>
<dbReference type="InterPro" id="IPR005559">
    <property type="entry name" value="CG-1_dom"/>
</dbReference>
<evidence type="ECO:0000313" key="2">
    <source>
        <dbReference type="EMBL" id="PNT60720.1"/>
    </source>
</evidence>
<accession>A0A2K2CFB9</accession>
<dbReference type="Proteomes" id="UP000008810">
    <property type="component" value="Chromosome 5"/>
</dbReference>
<evidence type="ECO:0000313" key="4">
    <source>
        <dbReference type="Proteomes" id="UP000008810"/>
    </source>
</evidence>
<gene>
    <name evidence="2" type="ORF">BRADI_5g03659v3</name>
</gene>
<name>A0A2K2CFB9_BRADI</name>
<evidence type="ECO:0000313" key="3">
    <source>
        <dbReference type="EnsemblPlants" id="PNT60720"/>
    </source>
</evidence>
<proteinExistence type="predicted"/>
<dbReference type="AlphaFoldDB" id="A0A2K2CFB9"/>
<dbReference type="GO" id="GO:0003677">
    <property type="term" value="F:DNA binding"/>
    <property type="evidence" value="ECO:0007669"/>
    <property type="project" value="InterPro"/>
</dbReference>
<protein>
    <recommendedName>
        <fullName evidence="1">CG-1 domain-containing protein</fullName>
    </recommendedName>
</protein>
<reference evidence="3" key="3">
    <citation type="submission" date="2018-08" db="UniProtKB">
        <authorList>
            <consortium name="EnsemblPlants"/>
        </authorList>
    </citation>
    <scope>IDENTIFICATION</scope>
    <source>
        <strain evidence="3">cv. Bd21</strain>
    </source>
</reference>
<dbReference type="EMBL" id="CM000884">
    <property type="protein sequence ID" value="PNT60720.1"/>
    <property type="molecule type" value="Genomic_DNA"/>
</dbReference>
<dbReference type="InParanoid" id="A0A2K2CFB9"/>
<dbReference type="PROSITE" id="PS51437">
    <property type="entry name" value="CG_1"/>
    <property type="match status" value="1"/>
</dbReference>
<organism evidence="2">
    <name type="scientific">Brachypodium distachyon</name>
    <name type="common">Purple false brome</name>
    <name type="synonym">Trachynia distachya</name>
    <dbReference type="NCBI Taxonomy" id="15368"/>
    <lineage>
        <taxon>Eukaryota</taxon>
        <taxon>Viridiplantae</taxon>
        <taxon>Streptophyta</taxon>
        <taxon>Embryophyta</taxon>
        <taxon>Tracheophyta</taxon>
        <taxon>Spermatophyta</taxon>
        <taxon>Magnoliopsida</taxon>
        <taxon>Liliopsida</taxon>
        <taxon>Poales</taxon>
        <taxon>Poaceae</taxon>
        <taxon>BOP clade</taxon>
        <taxon>Pooideae</taxon>
        <taxon>Stipodae</taxon>
        <taxon>Brachypodieae</taxon>
        <taxon>Brachypodium</taxon>
    </lineage>
</organism>
<dbReference type="Gramene" id="PNT60720">
    <property type="protein sequence ID" value="PNT60720"/>
    <property type="gene ID" value="BRADI_5g03659v3"/>
</dbReference>
<feature type="domain" description="CG-1" evidence="1">
    <location>
        <begin position="32"/>
        <end position="63"/>
    </location>
</feature>
<keyword evidence="4" id="KW-1185">Reference proteome</keyword>
<sequence>MQPTCLHRLLALVVRSSSSMPHVSSPPLGSDTNMLLKEARSRWLKPSEVYSILLNHECLLSHP</sequence>
<dbReference type="EnsemblPlants" id="PNT60720">
    <property type="protein sequence ID" value="PNT60720"/>
    <property type="gene ID" value="BRADI_5g03659v3"/>
</dbReference>
<reference evidence="2 3" key="1">
    <citation type="journal article" date="2010" name="Nature">
        <title>Genome sequencing and analysis of the model grass Brachypodium distachyon.</title>
        <authorList>
            <consortium name="International Brachypodium Initiative"/>
        </authorList>
    </citation>
    <scope>NUCLEOTIDE SEQUENCE [LARGE SCALE GENOMIC DNA]</scope>
    <source>
        <strain evidence="2 3">Bd21</strain>
    </source>
</reference>
<evidence type="ECO:0000259" key="1">
    <source>
        <dbReference type="PROSITE" id="PS51437"/>
    </source>
</evidence>